<dbReference type="EMBL" id="CP020919">
    <property type="protein sequence ID" value="AWG27318.1"/>
    <property type="molecule type" value="Genomic_DNA"/>
</dbReference>
<dbReference type="OrthoDB" id="947434at2"/>
<gene>
    <name evidence="3" type="ORF">FK004_10725</name>
</gene>
<dbReference type="InterPro" id="IPR053713">
    <property type="entry name" value="Bact_OM_Channel_sf"/>
</dbReference>
<keyword evidence="4" id="KW-1185">Reference proteome</keyword>
<evidence type="ECO:0000313" key="3">
    <source>
        <dbReference type="EMBL" id="AWG27318.1"/>
    </source>
</evidence>
<evidence type="ECO:0000256" key="1">
    <source>
        <dbReference type="ARBA" id="ARBA00022729"/>
    </source>
</evidence>
<sequence>MKKILIPAVALLTFGISHGQQLRFGAKAGVNVATITGDLQGNKALTGFHIGAIAEIKINEKFAVQPEMLYSSQGSKSRYTEGNSISYLSIDYTHTLSYLNIPIIAKYYVVPKLSLEAGPQVGFLLSAKEKNETTLALADGSFQYESDKYDIKEGLKSIDFGFNIGAGYDFTPTIFAQLRYNFGLSNISDNNTTLRNSVLQASIGYKF</sequence>
<organism evidence="3 4">
    <name type="scientific">Flavobacterium kingsejongi</name>
    <dbReference type="NCBI Taxonomy" id="1678728"/>
    <lineage>
        <taxon>Bacteria</taxon>
        <taxon>Pseudomonadati</taxon>
        <taxon>Bacteroidota</taxon>
        <taxon>Flavobacteriia</taxon>
        <taxon>Flavobacteriales</taxon>
        <taxon>Flavobacteriaceae</taxon>
        <taxon>Flavobacterium</taxon>
    </lineage>
</organism>
<name>A0A2S1LUD3_9FLAO</name>
<evidence type="ECO:0000313" key="4">
    <source>
        <dbReference type="Proteomes" id="UP000244677"/>
    </source>
</evidence>
<feature type="domain" description="Outer membrane protein beta-barrel" evidence="2">
    <location>
        <begin position="20"/>
        <end position="188"/>
    </location>
</feature>
<dbReference type="AlphaFoldDB" id="A0A2S1LUD3"/>
<dbReference type="InterPro" id="IPR025665">
    <property type="entry name" value="Beta-barrel_OMP_2"/>
</dbReference>
<accession>A0A2S1LUD3</accession>
<dbReference type="Gene3D" id="2.40.160.40">
    <property type="entry name" value="monomeric porin ompg"/>
    <property type="match status" value="1"/>
</dbReference>
<proteinExistence type="predicted"/>
<dbReference type="KEGG" id="fki:FK004_10725"/>
<evidence type="ECO:0000259" key="2">
    <source>
        <dbReference type="Pfam" id="PF13568"/>
    </source>
</evidence>
<keyword evidence="1" id="KW-0732">Signal</keyword>
<protein>
    <recommendedName>
        <fullName evidence="2">Outer membrane protein beta-barrel domain-containing protein</fullName>
    </recommendedName>
</protein>
<dbReference type="Pfam" id="PF13568">
    <property type="entry name" value="OMP_b-brl_2"/>
    <property type="match status" value="1"/>
</dbReference>
<reference evidence="3 4" key="1">
    <citation type="submission" date="2017-04" db="EMBL/GenBank/DDBJ databases">
        <title>Complete genome sequence of Flavobacterium kingsejong AJ004.</title>
        <authorList>
            <person name="Lee P.C."/>
        </authorList>
    </citation>
    <scope>NUCLEOTIDE SEQUENCE [LARGE SCALE GENOMIC DNA]</scope>
    <source>
        <strain evidence="3 4">AJ004</strain>
    </source>
</reference>
<dbReference type="RefSeq" id="WP_108738819.1">
    <property type="nucleotide sequence ID" value="NZ_CP020919.1"/>
</dbReference>
<dbReference type="Proteomes" id="UP000244677">
    <property type="component" value="Chromosome"/>
</dbReference>